<dbReference type="Pfam" id="PF05995">
    <property type="entry name" value="CDO_I"/>
    <property type="match status" value="1"/>
</dbReference>
<evidence type="ECO:0000256" key="3">
    <source>
        <dbReference type="ARBA" id="ARBA00006622"/>
    </source>
</evidence>
<feature type="cross-link" description="3'-(S-cysteinyl)-tyrosine (Cys-Tyr)" evidence="11">
    <location>
        <begin position="104"/>
        <end position="171"/>
    </location>
</feature>
<protein>
    <recommendedName>
        <fullName evidence="10">Cysteine dioxygenase</fullName>
        <ecNumber evidence="4">1.13.11.20</ecNumber>
    </recommendedName>
</protein>
<comment type="caution">
    <text evidence="14">The sequence shown here is derived from an EMBL/GenBank/DDBJ whole genome shotgun (WGS) entry which is preliminary data.</text>
</comment>
<dbReference type="Proteomes" id="UP000053317">
    <property type="component" value="Unassembled WGS sequence"/>
</dbReference>
<dbReference type="InterPro" id="IPR006598">
    <property type="entry name" value="CAP10"/>
</dbReference>
<dbReference type="PANTHER" id="PTHR12918:SF1">
    <property type="entry name" value="CYSTEINE DIOXYGENASE TYPE 1"/>
    <property type="match status" value="1"/>
</dbReference>
<evidence type="ECO:0000256" key="7">
    <source>
        <dbReference type="ARBA" id="ARBA00022964"/>
    </source>
</evidence>
<proteinExistence type="inferred from homology"/>
<evidence type="ECO:0000313" key="14">
    <source>
        <dbReference type="EMBL" id="KKY21365.1"/>
    </source>
</evidence>
<feature type="binding site" evidence="12">
    <location>
        <position position="154"/>
    </location>
    <ligand>
        <name>Fe cation</name>
        <dbReference type="ChEBI" id="CHEBI:24875"/>
        <note>catalytic</note>
    </ligand>
</feature>
<dbReference type="EC" id="1.13.11.20" evidence="4"/>
<name>A0A0G2GXJ1_PHACM</name>
<feature type="binding site" evidence="12">
    <location>
        <position position="97"/>
    </location>
    <ligand>
        <name>Fe cation</name>
        <dbReference type="ChEBI" id="CHEBI:24875"/>
        <note>catalytic</note>
    </ligand>
</feature>
<evidence type="ECO:0000256" key="9">
    <source>
        <dbReference type="ARBA" id="ARBA00023004"/>
    </source>
</evidence>
<evidence type="ECO:0000256" key="12">
    <source>
        <dbReference type="PIRSR" id="PIRSR610300-51"/>
    </source>
</evidence>
<feature type="domain" description="Glycosyl transferase CAP10" evidence="13">
    <location>
        <begin position="414"/>
        <end position="706"/>
    </location>
</feature>
<evidence type="ECO:0000256" key="1">
    <source>
        <dbReference type="ARBA" id="ARBA00000629"/>
    </source>
</evidence>
<evidence type="ECO:0000256" key="10">
    <source>
        <dbReference type="ARBA" id="ARBA00070673"/>
    </source>
</evidence>
<dbReference type="Pfam" id="PF05686">
    <property type="entry name" value="Glyco_transf_90"/>
    <property type="match status" value="1"/>
</dbReference>
<evidence type="ECO:0000256" key="2">
    <source>
        <dbReference type="ARBA" id="ARBA00001962"/>
    </source>
</evidence>
<dbReference type="Gene3D" id="2.60.120.10">
    <property type="entry name" value="Jelly Rolls"/>
    <property type="match status" value="1"/>
</dbReference>
<comment type="cofactor">
    <cofactor evidence="2">
        <name>Fe cation</name>
        <dbReference type="ChEBI" id="CHEBI:24875"/>
    </cofactor>
</comment>
<dbReference type="InterPro" id="IPR010300">
    <property type="entry name" value="CDO_1"/>
</dbReference>
<organism evidence="14 15">
    <name type="scientific">Phaeomoniella chlamydospora</name>
    <name type="common">Phaeoacremonium chlamydosporum</name>
    <dbReference type="NCBI Taxonomy" id="158046"/>
    <lineage>
        <taxon>Eukaryota</taxon>
        <taxon>Fungi</taxon>
        <taxon>Dikarya</taxon>
        <taxon>Ascomycota</taxon>
        <taxon>Pezizomycotina</taxon>
        <taxon>Eurotiomycetes</taxon>
        <taxon>Chaetothyriomycetidae</taxon>
        <taxon>Phaeomoniellales</taxon>
        <taxon>Phaeomoniellaceae</taxon>
        <taxon>Phaeomoniella</taxon>
    </lineage>
</organism>
<comment type="similarity">
    <text evidence="3">Belongs to the cysteine dioxygenase family.</text>
</comment>
<dbReference type="OrthoDB" id="541052at2759"/>
<dbReference type="PANTHER" id="PTHR12918">
    <property type="entry name" value="CYSTEINE DIOXYGENASE"/>
    <property type="match status" value="1"/>
</dbReference>
<keyword evidence="6 11" id="KW-0883">Thioether bond</keyword>
<dbReference type="EMBL" id="LCWF01000086">
    <property type="protein sequence ID" value="KKY21365.1"/>
    <property type="molecule type" value="Genomic_DNA"/>
</dbReference>
<dbReference type="GO" id="GO:0019448">
    <property type="term" value="P:L-cysteine catabolic process"/>
    <property type="evidence" value="ECO:0007669"/>
    <property type="project" value="TreeGrafter"/>
</dbReference>
<keyword evidence="8" id="KW-0560">Oxidoreductase</keyword>
<dbReference type="FunFam" id="2.60.120.10:FF:000189">
    <property type="entry name" value="Cysteine dioxygenase"/>
    <property type="match status" value="1"/>
</dbReference>
<reference evidence="14 15" key="1">
    <citation type="submission" date="2015-05" db="EMBL/GenBank/DDBJ databases">
        <title>Distinctive expansion of gene families associated with plant cell wall degradation and secondary metabolism in the genomes of grapevine trunk pathogens.</title>
        <authorList>
            <person name="Lawrence D.P."/>
            <person name="Travadon R."/>
            <person name="Rolshausen P.E."/>
            <person name="Baumgartner K."/>
        </authorList>
    </citation>
    <scope>NUCLEOTIDE SEQUENCE [LARGE SCALE GENOMIC DNA]</scope>
    <source>
        <strain evidence="14">UCRPC4</strain>
    </source>
</reference>
<dbReference type="InterPro" id="IPR011051">
    <property type="entry name" value="RmlC_Cupin_sf"/>
</dbReference>
<dbReference type="SUPFAM" id="SSF51182">
    <property type="entry name" value="RmlC-like cupins"/>
    <property type="match status" value="1"/>
</dbReference>
<keyword evidence="7" id="KW-0223">Dioxygenase</keyword>
<keyword evidence="15" id="KW-1185">Reference proteome</keyword>
<dbReference type="GO" id="GO:0008198">
    <property type="term" value="F:ferrous iron binding"/>
    <property type="evidence" value="ECO:0007669"/>
    <property type="project" value="TreeGrafter"/>
</dbReference>
<dbReference type="CDD" id="cd10548">
    <property type="entry name" value="cupin_CDO"/>
    <property type="match status" value="1"/>
</dbReference>
<comment type="catalytic activity">
    <reaction evidence="1">
        <text>L-cysteine + O2 = 3-sulfino-L-alanine + H(+)</text>
        <dbReference type="Rhea" id="RHEA:20441"/>
        <dbReference type="ChEBI" id="CHEBI:15378"/>
        <dbReference type="ChEBI" id="CHEBI:15379"/>
        <dbReference type="ChEBI" id="CHEBI:35235"/>
        <dbReference type="ChEBI" id="CHEBI:61085"/>
        <dbReference type="EC" id="1.13.11.20"/>
    </reaction>
</comment>
<gene>
    <name evidence="14" type="ORF">UCRPC4_g03803</name>
</gene>
<evidence type="ECO:0000256" key="8">
    <source>
        <dbReference type="ARBA" id="ARBA00023002"/>
    </source>
</evidence>
<evidence type="ECO:0000256" key="5">
    <source>
        <dbReference type="ARBA" id="ARBA00022723"/>
    </source>
</evidence>
<evidence type="ECO:0000259" key="13">
    <source>
        <dbReference type="SMART" id="SM00672"/>
    </source>
</evidence>
<sequence length="714" mass="82359">MADSHVDSNPSNHVSFEKLVENLRDALGPSSGLDSDDVDPEYIQEIMRSYVSDAAEWRRFALADPSRNYTRNLVDEGNGKSNLLVLVWTPGKESPVHDHANAHCVMKILKGSLTEKLYTMPEANADPPKPLQKTRETVYGENEVTYISDKIGLHKICNTSAEDYAISLHLYTPPHAARHGFNLFDENTGKFEALRQRQSQSLPEAVAEYRRRYQLPPPPYFDKWYAFAKKRNVRLIDEYDTIFHSVQPFWAVPPGTLRERVRESVGYDNGMIALMIRNGAVAKIEGGGDGAEWHREATEKMISSFVQYLPDMDVAFNVHDEPRVVMQHDALARHVEIAKTTTIPAALGAKSLKNGWSKRPDDLGTGMRIKEYRTTRFNAFAHQPTWTNARMSCPLDSPARSIEDGTADDAGAYAVQPMGFISNTTAFSDICNTPSLERTYGFFDRPNAFKVTHELFPVFSQSKVSSFQDILYPSPWYWVERVPYKPRLDVEWEHKHPSLYWRGSTTGGFSRDGGWRRQHRQLFIQKINKLDSAKVLERTSSEPEQWTEKEVPRQTMNDLFDVKFTYIGQCDPGDCDAQKEYFEVVPPIDQYNAYQWKYLLDIDGNAFSGRYYSFLLCKSLVYKLAIFREWHDEWLKAWVHYIPLGLKGDEYVETLRYLDRDETGQVEAKQIADYGRSWASNVLRKEDMEAWYFRLLLEYGRVMDNNREKIGYME</sequence>
<feature type="binding site" evidence="12">
    <location>
        <position position="99"/>
    </location>
    <ligand>
        <name>Fe cation</name>
        <dbReference type="ChEBI" id="CHEBI:24875"/>
        <note>catalytic</note>
    </ligand>
</feature>
<dbReference type="AlphaFoldDB" id="A0A0G2GXJ1"/>
<evidence type="ECO:0000256" key="11">
    <source>
        <dbReference type="PIRSR" id="PIRSR610300-50"/>
    </source>
</evidence>
<accession>A0A0G2GXJ1</accession>
<keyword evidence="9 12" id="KW-0408">Iron</keyword>
<reference evidence="14 15" key="2">
    <citation type="submission" date="2015-05" db="EMBL/GenBank/DDBJ databases">
        <authorList>
            <person name="Morales-Cruz A."/>
            <person name="Amrine K.C."/>
            <person name="Cantu D."/>
        </authorList>
    </citation>
    <scope>NUCLEOTIDE SEQUENCE [LARGE SCALE GENOMIC DNA]</scope>
    <source>
        <strain evidence="14">UCRPC4</strain>
    </source>
</reference>
<keyword evidence="5 12" id="KW-0479">Metal-binding</keyword>
<evidence type="ECO:0000256" key="6">
    <source>
        <dbReference type="ARBA" id="ARBA00022784"/>
    </source>
</evidence>
<dbReference type="GO" id="GO:0017172">
    <property type="term" value="F:cysteine dioxygenase activity"/>
    <property type="evidence" value="ECO:0007669"/>
    <property type="project" value="UniProtKB-EC"/>
</dbReference>
<evidence type="ECO:0000256" key="4">
    <source>
        <dbReference type="ARBA" id="ARBA00013133"/>
    </source>
</evidence>
<dbReference type="InterPro" id="IPR014710">
    <property type="entry name" value="RmlC-like_jellyroll"/>
</dbReference>
<evidence type="ECO:0000313" key="15">
    <source>
        <dbReference type="Proteomes" id="UP000053317"/>
    </source>
</evidence>
<dbReference type="SMART" id="SM00672">
    <property type="entry name" value="CAP10"/>
    <property type="match status" value="1"/>
</dbReference>